<proteinExistence type="predicted"/>
<keyword evidence="3" id="KW-1185">Reference proteome</keyword>
<dbReference type="WBParaSite" id="GPUH_0002604401-mRNA-1">
    <property type="protein sequence ID" value="GPUH_0002604401-mRNA-1"/>
    <property type="gene ID" value="GPUH_0002604401"/>
</dbReference>
<dbReference type="EMBL" id="UYRT01108073">
    <property type="protein sequence ID" value="VDN44986.1"/>
    <property type="molecule type" value="Genomic_DNA"/>
</dbReference>
<keyword evidence="1" id="KW-0732">Signal</keyword>
<dbReference type="Proteomes" id="UP000271098">
    <property type="component" value="Unassembled WGS sequence"/>
</dbReference>
<evidence type="ECO:0000313" key="4">
    <source>
        <dbReference type="WBParaSite" id="GPUH_0002604401-mRNA-1"/>
    </source>
</evidence>
<organism evidence="4">
    <name type="scientific">Gongylonema pulchrum</name>
    <dbReference type="NCBI Taxonomy" id="637853"/>
    <lineage>
        <taxon>Eukaryota</taxon>
        <taxon>Metazoa</taxon>
        <taxon>Ecdysozoa</taxon>
        <taxon>Nematoda</taxon>
        <taxon>Chromadorea</taxon>
        <taxon>Rhabditida</taxon>
        <taxon>Spirurina</taxon>
        <taxon>Spiruromorpha</taxon>
        <taxon>Spiruroidea</taxon>
        <taxon>Gongylonematidae</taxon>
        <taxon>Gongylonema</taxon>
    </lineage>
</organism>
<gene>
    <name evidence="2" type="ORF">GPUH_LOCUS26014</name>
</gene>
<sequence length="95" mass="9633">MLLLLLLWLLEVAILECNGAIPSSNNTKIVIRRLSGSAAAPPSNGTTTAIRKRIAGDAKTAANAVGRPKAAGLATNIGAPPISYANKLSAIGATK</sequence>
<feature type="signal peptide" evidence="1">
    <location>
        <begin position="1"/>
        <end position="19"/>
    </location>
</feature>
<evidence type="ECO:0000313" key="2">
    <source>
        <dbReference type="EMBL" id="VDN44986.1"/>
    </source>
</evidence>
<evidence type="ECO:0000256" key="1">
    <source>
        <dbReference type="SAM" id="SignalP"/>
    </source>
</evidence>
<dbReference type="AlphaFoldDB" id="A0A183EYH3"/>
<reference evidence="4" key="1">
    <citation type="submission" date="2016-06" db="UniProtKB">
        <authorList>
            <consortium name="WormBaseParasite"/>
        </authorList>
    </citation>
    <scope>IDENTIFICATION</scope>
</reference>
<feature type="chain" id="PRO_5043139312" evidence="1">
    <location>
        <begin position="20"/>
        <end position="95"/>
    </location>
</feature>
<protein>
    <submittedName>
        <fullName evidence="4">Secreted protein</fullName>
    </submittedName>
</protein>
<evidence type="ECO:0000313" key="3">
    <source>
        <dbReference type="Proteomes" id="UP000271098"/>
    </source>
</evidence>
<reference evidence="2 3" key="2">
    <citation type="submission" date="2018-11" db="EMBL/GenBank/DDBJ databases">
        <authorList>
            <consortium name="Pathogen Informatics"/>
        </authorList>
    </citation>
    <scope>NUCLEOTIDE SEQUENCE [LARGE SCALE GENOMIC DNA]</scope>
</reference>
<name>A0A183EYH3_9BILA</name>
<accession>A0A183EYH3</accession>